<dbReference type="RefSeq" id="WP_148545573.1">
    <property type="nucleotide sequence ID" value="NZ_VSDQ01000729.1"/>
</dbReference>
<dbReference type="Proteomes" id="UP000323930">
    <property type="component" value="Unassembled WGS sequence"/>
</dbReference>
<dbReference type="OrthoDB" id="1447587at2"/>
<sequence>MTFNTASKLYCFLYGHNYKRIEKAKKNTPKLICKTCKSYFTYDSKGEIIPFSAKKNKQLKLIRKLKKSSS</sequence>
<dbReference type="AlphaFoldDB" id="A0A5D0HGS5"/>
<protein>
    <submittedName>
        <fullName evidence="1">Uncharacterized protein</fullName>
    </submittedName>
</protein>
<evidence type="ECO:0000313" key="2">
    <source>
        <dbReference type="Proteomes" id="UP000323930"/>
    </source>
</evidence>
<name>A0A5D0HGS5_9FLAO</name>
<evidence type="ECO:0000313" key="1">
    <source>
        <dbReference type="EMBL" id="TYA70140.1"/>
    </source>
</evidence>
<accession>A0A5D0HGS5</accession>
<comment type="caution">
    <text evidence="1">The sequence shown here is derived from an EMBL/GenBank/DDBJ whole genome shotgun (WGS) entry which is preliminary data.</text>
</comment>
<proteinExistence type="predicted"/>
<organism evidence="1 2">
    <name type="scientific">Seonamhaeicola marinus</name>
    <dbReference type="NCBI Taxonomy" id="1912246"/>
    <lineage>
        <taxon>Bacteria</taxon>
        <taxon>Pseudomonadati</taxon>
        <taxon>Bacteroidota</taxon>
        <taxon>Flavobacteriia</taxon>
        <taxon>Flavobacteriales</taxon>
        <taxon>Flavobacteriaceae</taxon>
    </lineage>
</organism>
<reference evidence="1 2" key="1">
    <citation type="submission" date="2019-08" db="EMBL/GenBank/DDBJ databases">
        <title>Seonamhaeicola sediminis sp. nov., isolated from marine sediment.</title>
        <authorList>
            <person name="Cao W.R."/>
        </authorList>
    </citation>
    <scope>NUCLEOTIDE SEQUENCE [LARGE SCALE GENOMIC DNA]</scope>
    <source>
        <strain evidence="1 2">B011</strain>
    </source>
</reference>
<keyword evidence="2" id="KW-1185">Reference proteome</keyword>
<dbReference type="EMBL" id="VSDQ01000729">
    <property type="protein sequence ID" value="TYA70140.1"/>
    <property type="molecule type" value="Genomic_DNA"/>
</dbReference>
<gene>
    <name evidence="1" type="ORF">FUA24_22930</name>
</gene>